<evidence type="ECO:0008006" key="4">
    <source>
        <dbReference type="Google" id="ProtNLM"/>
    </source>
</evidence>
<feature type="transmembrane region" description="Helical" evidence="1">
    <location>
        <begin position="50"/>
        <end position="69"/>
    </location>
</feature>
<keyword evidence="1" id="KW-0812">Transmembrane</keyword>
<evidence type="ECO:0000256" key="1">
    <source>
        <dbReference type="SAM" id="Phobius"/>
    </source>
</evidence>
<keyword evidence="1" id="KW-0472">Membrane</keyword>
<keyword evidence="1" id="KW-1133">Transmembrane helix</keyword>
<keyword evidence="3" id="KW-1185">Reference proteome</keyword>
<feature type="transmembrane region" description="Helical" evidence="1">
    <location>
        <begin position="104"/>
        <end position="125"/>
    </location>
</feature>
<accession>A0ABY2DPQ6</accession>
<gene>
    <name evidence="2" type="ORF">E0I61_15975</name>
</gene>
<comment type="caution">
    <text evidence="2">The sequence shown here is derived from an EMBL/GenBank/DDBJ whole genome shotgun (WGS) entry which is preliminary data.</text>
</comment>
<sequence length="137" mass="16090">MISEVEQLMIKRIMIFGILASLIQVMNYYFLIFILWNVGKFFHTPTKTGFTWGLTILYSTYIFGITTIIQNSLIEILYKKNIRIYLFFGALITFTLAVENFNFWPIKTLILTISGLVTLSIKFYLDHKIDKSKIINR</sequence>
<feature type="transmembrane region" description="Helical" evidence="1">
    <location>
        <begin position="12"/>
        <end position="38"/>
    </location>
</feature>
<feature type="transmembrane region" description="Helical" evidence="1">
    <location>
        <begin position="81"/>
        <end position="98"/>
    </location>
</feature>
<organism evidence="2 3">
    <name type="scientific">Flavobacterium ranwuense</name>
    <dbReference type="NCBI Taxonomy" id="2541725"/>
    <lineage>
        <taxon>Bacteria</taxon>
        <taxon>Pseudomonadati</taxon>
        <taxon>Bacteroidota</taxon>
        <taxon>Flavobacteriia</taxon>
        <taxon>Flavobacteriales</taxon>
        <taxon>Flavobacteriaceae</taxon>
        <taxon>Flavobacterium</taxon>
    </lineage>
</organism>
<name>A0ABY2DPQ6_9FLAO</name>
<dbReference type="EMBL" id="SMLH01000014">
    <property type="protein sequence ID" value="TDE26858.1"/>
    <property type="molecule type" value="Genomic_DNA"/>
</dbReference>
<proteinExistence type="predicted"/>
<evidence type="ECO:0000313" key="3">
    <source>
        <dbReference type="Proteomes" id="UP000294685"/>
    </source>
</evidence>
<protein>
    <recommendedName>
        <fullName evidence="4">GtrA-like protein domain-containing protein</fullName>
    </recommendedName>
</protein>
<dbReference type="Proteomes" id="UP000294685">
    <property type="component" value="Unassembled WGS sequence"/>
</dbReference>
<evidence type="ECO:0000313" key="2">
    <source>
        <dbReference type="EMBL" id="TDE26858.1"/>
    </source>
</evidence>
<dbReference type="RefSeq" id="WP_132072638.1">
    <property type="nucleotide sequence ID" value="NZ_SMLH01000014.1"/>
</dbReference>
<reference evidence="2 3" key="1">
    <citation type="submission" date="2019-03" db="EMBL/GenBank/DDBJ databases">
        <title>Novel species of Flavobacterium.</title>
        <authorList>
            <person name="Liu Q."/>
            <person name="Xin Y.-H."/>
        </authorList>
    </citation>
    <scope>NUCLEOTIDE SEQUENCE [LARGE SCALE GENOMIC DNA]</scope>
    <source>
        <strain evidence="2 3">LB2P22</strain>
    </source>
</reference>